<comment type="caution">
    <text evidence="2">The sequence shown here is derived from an EMBL/GenBank/DDBJ whole genome shotgun (WGS) entry which is preliminary data.</text>
</comment>
<proteinExistence type="predicted"/>
<protein>
    <submittedName>
        <fullName evidence="2">Uncharacterized protein</fullName>
    </submittedName>
</protein>
<dbReference type="EMBL" id="VSSQ01000014">
    <property type="protein sequence ID" value="MPL61109.1"/>
    <property type="molecule type" value="Genomic_DNA"/>
</dbReference>
<gene>
    <name evidence="2" type="ORF">SDC9_06677</name>
</gene>
<sequence>MIAVTLAASFVCGRTRLHQQASTSGIRTRALISTHARQNAACVLSYYCNKISAARDNTIIPRRPSRTRWRESCCAPGLQTGQGARARRQAQHRARQQISPAGSRSVRAAADAPARADHPHYRFRPQFRCRGFLPARLPATPRQQGRHIHPAR</sequence>
<dbReference type="AlphaFoldDB" id="A0A644T2X1"/>
<feature type="region of interest" description="Disordered" evidence="1">
    <location>
        <begin position="94"/>
        <end position="121"/>
    </location>
</feature>
<reference evidence="2" key="1">
    <citation type="submission" date="2019-08" db="EMBL/GenBank/DDBJ databases">
        <authorList>
            <person name="Kucharzyk K."/>
            <person name="Murdoch R.W."/>
            <person name="Higgins S."/>
            <person name="Loffler F."/>
        </authorList>
    </citation>
    <scope>NUCLEOTIDE SEQUENCE</scope>
</reference>
<evidence type="ECO:0000256" key="1">
    <source>
        <dbReference type="SAM" id="MobiDB-lite"/>
    </source>
</evidence>
<organism evidence="2">
    <name type="scientific">bioreactor metagenome</name>
    <dbReference type="NCBI Taxonomy" id="1076179"/>
    <lineage>
        <taxon>unclassified sequences</taxon>
        <taxon>metagenomes</taxon>
        <taxon>ecological metagenomes</taxon>
    </lineage>
</organism>
<name>A0A644T2X1_9ZZZZ</name>
<accession>A0A644T2X1</accession>
<evidence type="ECO:0000313" key="2">
    <source>
        <dbReference type="EMBL" id="MPL61109.1"/>
    </source>
</evidence>